<feature type="domain" description="Multidrug resistance protein MdtA-like alpha-helical hairpin" evidence="8">
    <location>
        <begin position="149"/>
        <end position="215"/>
    </location>
</feature>
<feature type="domain" description="CusB-like beta-barrel" evidence="10">
    <location>
        <begin position="277"/>
        <end position="317"/>
    </location>
</feature>
<dbReference type="Pfam" id="PF25917">
    <property type="entry name" value="BSH_RND"/>
    <property type="match status" value="1"/>
</dbReference>
<dbReference type="InterPro" id="IPR058625">
    <property type="entry name" value="MdtA-like_BSH"/>
</dbReference>
<evidence type="ECO:0000256" key="7">
    <source>
        <dbReference type="SAM" id="Phobius"/>
    </source>
</evidence>
<keyword evidence="5" id="KW-0175">Coiled coil</keyword>
<dbReference type="Pfam" id="PF25876">
    <property type="entry name" value="HH_MFP_RND"/>
    <property type="match status" value="1"/>
</dbReference>
<feature type="domain" description="Multidrug resistance protein MdtA-like barrel-sandwich hybrid" evidence="9">
    <location>
        <begin position="88"/>
        <end position="271"/>
    </location>
</feature>
<dbReference type="RefSeq" id="WP_266349073.1">
    <property type="nucleotide sequence ID" value="NZ_JAPKNG010000003.1"/>
</dbReference>
<dbReference type="InterPro" id="IPR058624">
    <property type="entry name" value="MdtA-like_HH"/>
</dbReference>
<dbReference type="InterPro" id="IPR058792">
    <property type="entry name" value="Beta-barrel_RND_2"/>
</dbReference>
<evidence type="ECO:0000313" key="12">
    <source>
        <dbReference type="Proteomes" id="UP001241603"/>
    </source>
</evidence>
<protein>
    <submittedName>
        <fullName evidence="11">Multidrug resistance efflux pump</fullName>
    </submittedName>
</protein>
<feature type="region of interest" description="Disordered" evidence="6">
    <location>
        <begin position="27"/>
        <end position="46"/>
    </location>
</feature>
<gene>
    <name evidence="11" type="ORF">QO014_002559</name>
</gene>
<proteinExistence type="predicted"/>
<dbReference type="InterPro" id="IPR050739">
    <property type="entry name" value="MFP"/>
</dbReference>
<dbReference type="Gene3D" id="2.40.50.100">
    <property type="match status" value="1"/>
</dbReference>
<evidence type="ECO:0000259" key="8">
    <source>
        <dbReference type="Pfam" id="PF25876"/>
    </source>
</evidence>
<keyword evidence="3 7" id="KW-1133">Transmembrane helix</keyword>
<comment type="caution">
    <text evidence="11">The sequence shown here is derived from an EMBL/GenBank/DDBJ whole genome shotgun (WGS) entry which is preliminary data.</text>
</comment>
<dbReference type="Proteomes" id="UP001241603">
    <property type="component" value="Unassembled WGS sequence"/>
</dbReference>
<dbReference type="Pfam" id="PF25954">
    <property type="entry name" value="Beta-barrel_RND_2"/>
    <property type="match status" value="1"/>
</dbReference>
<evidence type="ECO:0000256" key="2">
    <source>
        <dbReference type="ARBA" id="ARBA00022692"/>
    </source>
</evidence>
<evidence type="ECO:0000259" key="10">
    <source>
        <dbReference type="Pfam" id="PF25954"/>
    </source>
</evidence>
<evidence type="ECO:0000256" key="1">
    <source>
        <dbReference type="ARBA" id="ARBA00004167"/>
    </source>
</evidence>
<dbReference type="PANTHER" id="PTHR30386">
    <property type="entry name" value="MEMBRANE FUSION SUBUNIT OF EMRAB-TOLC MULTIDRUG EFFLUX PUMP"/>
    <property type="match status" value="1"/>
</dbReference>
<accession>A0ABU0H796</accession>
<reference evidence="11 12" key="1">
    <citation type="submission" date="2023-07" db="EMBL/GenBank/DDBJ databases">
        <title>Genomic Encyclopedia of Type Strains, Phase IV (KMG-IV): sequencing the most valuable type-strain genomes for metagenomic binning, comparative biology and taxonomic classification.</title>
        <authorList>
            <person name="Goeker M."/>
        </authorList>
    </citation>
    <scope>NUCLEOTIDE SEQUENCE [LARGE SCALE GENOMIC DNA]</scope>
    <source>
        <strain evidence="11 12">B6-8</strain>
    </source>
</reference>
<keyword evidence="2 7" id="KW-0812">Transmembrane</keyword>
<feature type="coiled-coil region" evidence="5">
    <location>
        <begin position="149"/>
        <end position="214"/>
    </location>
</feature>
<evidence type="ECO:0000259" key="9">
    <source>
        <dbReference type="Pfam" id="PF25917"/>
    </source>
</evidence>
<dbReference type="Gene3D" id="2.40.30.170">
    <property type="match status" value="1"/>
</dbReference>
<evidence type="ECO:0000256" key="6">
    <source>
        <dbReference type="SAM" id="MobiDB-lite"/>
    </source>
</evidence>
<keyword evidence="12" id="KW-1185">Reference proteome</keyword>
<evidence type="ECO:0000313" key="11">
    <source>
        <dbReference type="EMBL" id="MDQ0438167.1"/>
    </source>
</evidence>
<dbReference type="EMBL" id="JAUSVO010000003">
    <property type="protein sequence ID" value="MDQ0438167.1"/>
    <property type="molecule type" value="Genomic_DNA"/>
</dbReference>
<evidence type="ECO:0000256" key="5">
    <source>
        <dbReference type="SAM" id="Coils"/>
    </source>
</evidence>
<sequence>MAKGPVSTEYTEYTEYTVIEAKPVAPGAAPELKPETKPTLPEEEATPANPLRRTAFVVLAIAIILFIASIVVERLTPYTSQASVQAYVVRIAPEVAGKVIEIGVVDNAVVKAGDVLFRLDPQPFEIAVEQAEARLAQVGQTIGASTSAVDSAQARLVEAKAALDNQREQTQRAVELVKRNVYAKTKQDDAEAALRIAEATVTRTEADLARAQSELGPAGNDNPQLRDALAALETARLNLLRTTVLSPSDGAVTNLQLAIGQFVAVGQAAMTFIDARTIWINANIKENSLEYLAPGDPAEVVFDSLPGQVFAASVESIGWGVSQGSIDPATGLPKISNQSGWVRDPQLFPLRLVFPDSMPRGVRYGSQANIVIYTGDHPIVNALGWLWIRIVSVLSYAT</sequence>
<organism evidence="11 12">
    <name type="scientific">Kaistia dalseonensis</name>
    <dbReference type="NCBI Taxonomy" id="410840"/>
    <lineage>
        <taxon>Bacteria</taxon>
        <taxon>Pseudomonadati</taxon>
        <taxon>Pseudomonadota</taxon>
        <taxon>Alphaproteobacteria</taxon>
        <taxon>Hyphomicrobiales</taxon>
        <taxon>Kaistiaceae</taxon>
        <taxon>Kaistia</taxon>
    </lineage>
</organism>
<keyword evidence="4 7" id="KW-0472">Membrane</keyword>
<dbReference type="PANTHER" id="PTHR30386:SF26">
    <property type="entry name" value="TRANSPORT PROTEIN COMB"/>
    <property type="match status" value="1"/>
</dbReference>
<feature type="transmembrane region" description="Helical" evidence="7">
    <location>
        <begin position="54"/>
        <end position="72"/>
    </location>
</feature>
<name>A0ABU0H796_9HYPH</name>
<dbReference type="SUPFAM" id="SSF111369">
    <property type="entry name" value="HlyD-like secretion proteins"/>
    <property type="match status" value="3"/>
</dbReference>
<comment type="subcellular location">
    <subcellularLocation>
        <location evidence="1">Membrane</location>
        <topology evidence="1">Single-pass membrane protein</topology>
    </subcellularLocation>
</comment>
<evidence type="ECO:0000256" key="3">
    <source>
        <dbReference type="ARBA" id="ARBA00022989"/>
    </source>
</evidence>
<evidence type="ECO:0000256" key="4">
    <source>
        <dbReference type="ARBA" id="ARBA00023136"/>
    </source>
</evidence>